<name>A0A9D2NFT9_9FIRM</name>
<keyword evidence="2 4" id="KW-0378">Hydrolase</keyword>
<evidence type="ECO:0000313" key="6">
    <source>
        <dbReference type="EMBL" id="HJC23619.1"/>
    </source>
</evidence>
<dbReference type="InterPro" id="IPR051801">
    <property type="entry name" value="GH28_Enzymes"/>
</dbReference>
<protein>
    <submittedName>
        <fullName evidence="6">Glycoside hydrolase family 28 protein</fullName>
    </submittedName>
</protein>
<evidence type="ECO:0000256" key="4">
    <source>
        <dbReference type="RuleBase" id="RU361169"/>
    </source>
</evidence>
<evidence type="ECO:0000313" key="7">
    <source>
        <dbReference type="Proteomes" id="UP000823891"/>
    </source>
</evidence>
<dbReference type="PANTHER" id="PTHR31339:SF9">
    <property type="entry name" value="PLASMIN AND FIBRONECTIN-BINDING PROTEIN A"/>
    <property type="match status" value="1"/>
</dbReference>
<dbReference type="InterPro" id="IPR011050">
    <property type="entry name" value="Pectin_lyase_fold/virulence"/>
</dbReference>
<dbReference type="InterPro" id="IPR000743">
    <property type="entry name" value="Glyco_hydro_28"/>
</dbReference>
<dbReference type="GO" id="GO:0004650">
    <property type="term" value="F:polygalacturonase activity"/>
    <property type="evidence" value="ECO:0007669"/>
    <property type="project" value="InterPro"/>
</dbReference>
<dbReference type="InterPro" id="IPR006626">
    <property type="entry name" value="PbH1"/>
</dbReference>
<dbReference type="AlphaFoldDB" id="A0A9D2NFT9"/>
<proteinExistence type="inferred from homology"/>
<dbReference type="InterPro" id="IPR024535">
    <property type="entry name" value="RHGA/B-epi-like_pectate_lyase"/>
</dbReference>
<dbReference type="EMBL" id="DWWS01000027">
    <property type="protein sequence ID" value="HJC23619.1"/>
    <property type="molecule type" value="Genomic_DNA"/>
</dbReference>
<dbReference type="PANTHER" id="PTHR31339">
    <property type="entry name" value="PECTIN LYASE-RELATED"/>
    <property type="match status" value="1"/>
</dbReference>
<reference evidence="6" key="2">
    <citation type="submission" date="2021-04" db="EMBL/GenBank/DDBJ databases">
        <authorList>
            <person name="Gilroy R."/>
        </authorList>
    </citation>
    <scope>NUCLEOTIDE SEQUENCE</scope>
    <source>
        <strain evidence="6">USAMLcec2-132</strain>
    </source>
</reference>
<feature type="domain" description="Rhamnogalacturonase A/B/Epimerase-like pectate lyase" evidence="5">
    <location>
        <begin position="4"/>
        <end position="56"/>
    </location>
</feature>
<evidence type="ECO:0000259" key="5">
    <source>
        <dbReference type="Pfam" id="PF12708"/>
    </source>
</evidence>
<dbReference type="Gene3D" id="2.160.20.10">
    <property type="entry name" value="Single-stranded right-handed beta-helix, Pectin lyase-like"/>
    <property type="match status" value="1"/>
</dbReference>
<evidence type="ECO:0000256" key="2">
    <source>
        <dbReference type="ARBA" id="ARBA00022801"/>
    </source>
</evidence>
<evidence type="ECO:0000256" key="1">
    <source>
        <dbReference type="ARBA" id="ARBA00008834"/>
    </source>
</evidence>
<organism evidence="6 7">
    <name type="scientific">Candidatus Eisenbergiella merdavium</name>
    <dbReference type="NCBI Taxonomy" id="2838551"/>
    <lineage>
        <taxon>Bacteria</taxon>
        <taxon>Bacillati</taxon>
        <taxon>Bacillota</taxon>
        <taxon>Clostridia</taxon>
        <taxon>Lachnospirales</taxon>
        <taxon>Lachnospiraceae</taxon>
        <taxon>Eisenbergiella</taxon>
    </lineage>
</organism>
<keyword evidence="3 4" id="KW-0326">Glycosidase</keyword>
<comment type="caution">
    <text evidence="6">The sequence shown here is derived from an EMBL/GenBank/DDBJ whole genome shotgun (WGS) entry which is preliminary data.</text>
</comment>
<reference evidence="6" key="1">
    <citation type="journal article" date="2021" name="PeerJ">
        <title>Extensive microbial diversity within the chicken gut microbiome revealed by metagenomics and culture.</title>
        <authorList>
            <person name="Gilroy R."/>
            <person name="Ravi A."/>
            <person name="Getino M."/>
            <person name="Pursley I."/>
            <person name="Horton D.L."/>
            <person name="Alikhan N.F."/>
            <person name="Baker D."/>
            <person name="Gharbi K."/>
            <person name="Hall N."/>
            <person name="Watson M."/>
            <person name="Adriaenssens E.M."/>
            <person name="Foster-Nyarko E."/>
            <person name="Jarju S."/>
            <person name="Secka A."/>
            <person name="Antonio M."/>
            <person name="Oren A."/>
            <person name="Chaudhuri R.R."/>
            <person name="La Ragione R."/>
            <person name="Hildebrand F."/>
            <person name="Pallen M.J."/>
        </authorList>
    </citation>
    <scope>NUCLEOTIDE SEQUENCE</scope>
    <source>
        <strain evidence="6">USAMLcec2-132</strain>
    </source>
</reference>
<comment type="similarity">
    <text evidence="1 4">Belongs to the glycosyl hydrolase 28 family.</text>
</comment>
<dbReference type="Pfam" id="PF00295">
    <property type="entry name" value="Glyco_hydro_28"/>
    <property type="match status" value="1"/>
</dbReference>
<dbReference type="SMART" id="SM00710">
    <property type="entry name" value="PbH1"/>
    <property type="match status" value="5"/>
</dbReference>
<dbReference type="GO" id="GO:0005975">
    <property type="term" value="P:carbohydrate metabolic process"/>
    <property type="evidence" value="ECO:0007669"/>
    <property type="project" value="InterPro"/>
</dbReference>
<evidence type="ECO:0000256" key="3">
    <source>
        <dbReference type="ARBA" id="ARBA00023295"/>
    </source>
</evidence>
<gene>
    <name evidence="6" type="ORF">H9761_07950</name>
</gene>
<accession>A0A9D2NFT9</accession>
<dbReference type="InterPro" id="IPR012334">
    <property type="entry name" value="Pectin_lyas_fold"/>
</dbReference>
<sequence length="441" mass="48557">MDYSILDYGAVGDGIKKCTQAIQAAVDACSKTGGRVVVPAGKYLSGGIRLCSNVELHLENGAELVSTLEKEDMIDFAREFEGEGMDGMDGGCFLFARHEKNIVISGYGKIDGRGREVFYDGDVDNGFHECPLFVKGFRPRTTYLEDVENLTVRDVTFYDAAFWTLHMAGCRNVLVDGIRILNDDRGPNNDGVDPDCCKNVVIRGCIIESGDDAIVVKATGPMHEKYGDCENIVIQGCTMHSRDSALKIGTETWGNIRNIVLSDCVVWDCSRAVSIWSRDGGTISDITIHHVTGNTRRYADGVTPGPGAPRWWGKGEPVFFSSTKRRGSDRIPGKISNVVMDHIRLRSESCIFLGGESYAPIEDIRLESMDILWTQQGPHTPGVFDEQPSQRDVYEHEIPCVYARSVNGLTVSGRLRVDGSLSGVIRKKQILEDCEDVQVKG</sequence>
<dbReference type="Pfam" id="PF12708">
    <property type="entry name" value="Pect-lyase_RHGA_epim"/>
    <property type="match status" value="1"/>
</dbReference>
<dbReference type="Proteomes" id="UP000823891">
    <property type="component" value="Unassembled WGS sequence"/>
</dbReference>
<dbReference type="SUPFAM" id="SSF51126">
    <property type="entry name" value="Pectin lyase-like"/>
    <property type="match status" value="1"/>
</dbReference>